<proteinExistence type="predicted"/>
<evidence type="ECO:0000313" key="3">
    <source>
        <dbReference type="WBParaSite" id="TREG1_96980.1"/>
    </source>
</evidence>
<sequence length="97" mass="10483">MFPYKLFILVFIVAILMDNGVYCWWDWLKGVMGGDPKDVLTDYVLNATIGNVSDSLRGSAKKFVSSLLGGGESHKGSGSSDGNSGLLGPLWSYFGEK</sequence>
<keyword evidence="2" id="KW-1185">Reference proteome</keyword>
<protein>
    <submittedName>
        <fullName evidence="3">Uncharacterized protein</fullName>
    </submittedName>
</protein>
<dbReference type="Proteomes" id="UP000050795">
    <property type="component" value="Unassembled WGS sequence"/>
</dbReference>
<evidence type="ECO:0000256" key="1">
    <source>
        <dbReference type="SAM" id="MobiDB-lite"/>
    </source>
</evidence>
<accession>A0AA85KLH8</accession>
<organism evidence="2 3">
    <name type="scientific">Trichobilharzia regenti</name>
    <name type="common">Nasal bird schistosome</name>
    <dbReference type="NCBI Taxonomy" id="157069"/>
    <lineage>
        <taxon>Eukaryota</taxon>
        <taxon>Metazoa</taxon>
        <taxon>Spiralia</taxon>
        <taxon>Lophotrochozoa</taxon>
        <taxon>Platyhelminthes</taxon>
        <taxon>Trematoda</taxon>
        <taxon>Digenea</taxon>
        <taxon>Strigeidida</taxon>
        <taxon>Schistosomatoidea</taxon>
        <taxon>Schistosomatidae</taxon>
        <taxon>Trichobilharzia</taxon>
    </lineage>
</organism>
<feature type="region of interest" description="Disordered" evidence="1">
    <location>
        <begin position="68"/>
        <end position="88"/>
    </location>
</feature>
<feature type="compositionally biased region" description="Low complexity" evidence="1">
    <location>
        <begin position="76"/>
        <end position="88"/>
    </location>
</feature>
<dbReference type="AlphaFoldDB" id="A0AA85KLH8"/>
<reference evidence="2" key="1">
    <citation type="submission" date="2022-06" db="EMBL/GenBank/DDBJ databases">
        <authorList>
            <person name="Berger JAMES D."/>
            <person name="Berger JAMES D."/>
        </authorList>
    </citation>
    <scope>NUCLEOTIDE SEQUENCE [LARGE SCALE GENOMIC DNA]</scope>
</reference>
<dbReference type="WBParaSite" id="TREG1_96980.1">
    <property type="protein sequence ID" value="TREG1_96980.1"/>
    <property type="gene ID" value="TREG1_96980"/>
</dbReference>
<reference evidence="3" key="2">
    <citation type="submission" date="2023-11" db="UniProtKB">
        <authorList>
            <consortium name="WormBaseParasite"/>
        </authorList>
    </citation>
    <scope>IDENTIFICATION</scope>
</reference>
<evidence type="ECO:0000313" key="2">
    <source>
        <dbReference type="Proteomes" id="UP000050795"/>
    </source>
</evidence>
<name>A0AA85KLH8_TRIRE</name>